<dbReference type="Pfam" id="PF14772">
    <property type="entry name" value="NYD-SP28"/>
    <property type="match status" value="1"/>
</dbReference>
<feature type="coiled-coil region" evidence="2">
    <location>
        <begin position="145"/>
        <end position="172"/>
    </location>
</feature>
<feature type="domain" description="Dynein regulatory complex protein 1/2 N-terminal" evidence="4">
    <location>
        <begin position="103"/>
        <end position="177"/>
    </location>
</feature>
<dbReference type="InterPro" id="IPR039750">
    <property type="entry name" value="DRC1/DRC2"/>
</dbReference>
<evidence type="ECO:0000256" key="1">
    <source>
        <dbReference type="ARBA" id="ARBA00023054"/>
    </source>
</evidence>
<evidence type="ECO:0000313" key="5">
    <source>
        <dbReference type="EMBL" id="KAK4010986.1"/>
    </source>
</evidence>
<protein>
    <recommendedName>
        <fullName evidence="4">Dynein regulatory complex protein 1/2 N-terminal domain-containing protein</fullName>
    </recommendedName>
</protein>
<reference evidence="5 6" key="1">
    <citation type="journal article" date="2023" name="Nucleic Acids Res.">
        <title>The hologenome of Daphnia magna reveals possible DNA methylation and microbiome-mediated evolution of the host genome.</title>
        <authorList>
            <person name="Chaturvedi A."/>
            <person name="Li X."/>
            <person name="Dhandapani V."/>
            <person name="Marshall H."/>
            <person name="Kissane S."/>
            <person name="Cuenca-Cambronero M."/>
            <person name="Asole G."/>
            <person name="Calvet F."/>
            <person name="Ruiz-Romero M."/>
            <person name="Marangio P."/>
            <person name="Guigo R."/>
            <person name="Rago D."/>
            <person name="Mirbahai L."/>
            <person name="Eastwood N."/>
            <person name="Colbourne J.K."/>
            <person name="Zhou J."/>
            <person name="Mallon E."/>
            <person name="Orsini L."/>
        </authorList>
    </citation>
    <scope>NUCLEOTIDE SEQUENCE [LARGE SCALE GENOMIC DNA]</scope>
    <source>
        <strain evidence="5">LRV0_1</strain>
    </source>
</reference>
<dbReference type="PANTHER" id="PTHR21625:SF1">
    <property type="entry name" value="DYNEIN REGULATORY COMPLEX PROTEIN 1"/>
    <property type="match status" value="1"/>
</dbReference>
<evidence type="ECO:0000259" key="4">
    <source>
        <dbReference type="Pfam" id="PF14772"/>
    </source>
</evidence>
<keyword evidence="1 2" id="KW-0175">Coiled coil</keyword>
<proteinExistence type="predicted"/>
<gene>
    <name evidence="5" type="ORF">OUZ56_020106</name>
</gene>
<name>A0ABQ9ZDK4_9CRUS</name>
<comment type="caution">
    <text evidence="5">The sequence shown here is derived from an EMBL/GenBank/DDBJ whole genome shotgun (WGS) entry which is preliminary data.</text>
</comment>
<keyword evidence="6" id="KW-1185">Reference proteome</keyword>
<dbReference type="EMBL" id="JAOYFB010000003">
    <property type="protein sequence ID" value="KAK4010986.1"/>
    <property type="molecule type" value="Genomic_DNA"/>
</dbReference>
<dbReference type="PANTHER" id="PTHR21625">
    <property type="entry name" value="NYD-SP28 PROTEIN"/>
    <property type="match status" value="1"/>
</dbReference>
<organism evidence="5 6">
    <name type="scientific">Daphnia magna</name>
    <dbReference type="NCBI Taxonomy" id="35525"/>
    <lineage>
        <taxon>Eukaryota</taxon>
        <taxon>Metazoa</taxon>
        <taxon>Ecdysozoa</taxon>
        <taxon>Arthropoda</taxon>
        <taxon>Crustacea</taxon>
        <taxon>Branchiopoda</taxon>
        <taxon>Diplostraca</taxon>
        <taxon>Cladocera</taxon>
        <taxon>Anomopoda</taxon>
        <taxon>Daphniidae</taxon>
        <taxon>Daphnia</taxon>
    </lineage>
</organism>
<evidence type="ECO:0000256" key="2">
    <source>
        <dbReference type="SAM" id="Coils"/>
    </source>
</evidence>
<dbReference type="Proteomes" id="UP001234178">
    <property type="component" value="Unassembled WGS sequence"/>
</dbReference>
<feature type="region of interest" description="Disordered" evidence="3">
    <location>
        <begin position="1"/>
        <end position="23"/>
    </location>
</feature>
<dbReference type="InterPro" id="IPR039505">
    <property type="entry name" value="DRC1/2_N"/>
</dbReference>
<accession>A0ABQ9ZDK4</accession>
<sequence>METKSRQKPTAQRTTKEATQMEDPSIRLDGIVKQCTKSTDHAKLVGEKGEAALLTSFNVLKRLKDDGCDLIGSVESSSAVRIGRRSSQRRATETECTALSEACSSHVDTVNVKLQATWTEAFKNTAPHQLTADINEIQGMSDDILQTQQVLIDRLREEVNQADKTIQLEIERQTEDLSVMRKRMKDHLDSTRATQRCQLGEIDASYCNW</sequence>
<evidence type="ECO:0000256" key="3">
    <source>
        <dbReference type="SAM" id="MobiDB-lite"/>
    </source>
</evidence>
<evidence type="ECO:0000313" key="6">
    <source>
        <dbReference type="Proteomes" id="UP001234178"/>
    </source>
</evidence>